<dbReference type="PANTHER" id="PTHR30329:SF21">
    <property type="entry name" value="LIPOPROTEIN YIAD-RELATED"/>
    <property type="match status" value="1"/>
</dbReference>
<sequence length="312" mass="33060">MTFKAALVPLILLPLPLAALEIAMPEGSAVQFESIEETASYGLPDAPYQDGYLSTRRVNGEVTKQVWGLAGSASTEQLIEPLRRQIEAGGYAIMLDCDSDSCGGFDFRFNTDVVPAPDMFVDLQDFRFVSALKESFTGSEAISVLVSRTADLGLMQIISVVPSEAEAALPLSSGISLGTISATPVIARGSTILALRTGGRAVLSDLSFQTGSSQLADLPFQSLRDLASFLAEDSTRRIALVGHSDNVGSLDNNMKLSEKRAMSVAAYLIDRLGVSADQIDSYGVGFLSPLATNASEAGKTSNRRVEAVLLTP</sequence>
<keyword evidence="3" id="KW-0998">Cell outer membrane</keyword>
<evidence type="ECO:0000256" key="3">
    <source>
        <dbReference type="ARBA" id="ARBA00023237"/>
    </source>
</evidence>
<dbReference type="SUPFAM" id="SSF103088">
    <property type="entry name" value="OmpA-like"/>
    <property type="match status" value="1"/>
</dbReference>
<feature type="domain" description="OmpA-like" evidence="6">
    <location>
        <begin position="195"/>
        <end position="312"/>
    </location>
</feature>
<proteinExistence type="predicted"/>
<evidence type="ECO:0000313" key="7">
    <source>
        <dbReference type="EMBL" id="QTN34517.1"/>
    </source>
</evidence>
<dbReference type="InterPro" id="IPR050330">
    <property type="entry name" value="Bact_OuterMem_StrucFunc"/>
</dbReference>
<accession>A0A975ELS3</accession>
<dbReference type="Pfam" id="PF00691">
    <property type="entry name" value="OmpA"/>
    <property type="match status" value="1"/>
</dbReference>
<dbReference type="PANTHER" id="PTHR30329">
    <property type="entry name" value="STATOR ELEMENT OF FLAGELLAR MOTOR COMPLEX"/>
    <property type="match status" value="1"/>
</dbReference>
<evidence type="ECO:0000256" key="5">
    <source>
        <dbReference type="SAM" id="SignalP"/>
    </source>
</evidence>
<evidence type="ECO:0000259" key="6">
    <source>
        <dbReference type="PROSITE" id="PS51123"/>
    </source>
</evidence>
<dbReference type="InterPro" id="IPR006665">
    <property type="entry name" value="OmpA-like"/>
</dbReference>
<dbReference type="InterPro" id="IPR006664">
    <property type="entry name" value="OMP_bac"/>
</dbReference>
<dbReference type="KEGG" id="cact:HZ995_08280"/>
<name>A0A975ELS3_9RHOB</name>
<protein>
    <submittedName>
        <fullName evidence="7">OmpA family protein</fullName>
    </submittedName>
</protein>
<gene>
    <name evidence="7" type="ORF">HZ995_08280</name>
</gene>
<keyword evidence="2 4" id="KW-0472">Membrane</keyword>
<dbReference type="AlphaFoldDB" id="A0A975ELS3"/>
<reference evidence="7" key="1">
    <citation type="submission" date="2020-07" db="EMBL/GenBank/DDBJ databases">
        <title>Genome sequences of bacteria associated with the marine, planktonic diatom Thalassiosira profunda strain ECT2AJA-044.</title>
        <authorList>
            <person name="Gargas C.B."/>
            <person name="Roberts W.R."/>
            <person name="Alverson A.J."/>
        </authorList>
    </citation>
    <scope>NUCLEOTIDE SEQUENCE</scope>
    <source>
        <strain evidence="7">ECT2AJA-044</strain>
    </source>
</reference>
<dbReference type="EMBL" id="CP060010">
    <property type="protein sequence ID" value="QTN34517.1"/>
    <property type="molecule type" value="Genomic_DNA"/>
</dbReference>
<dbReference type="Proteomes" id="UP000665026">
    <property type="component" value="Chromosome"/>
</dbReference>
<dbReference type="Gene3D" id="3.30.1330.60">
    <property type="entry name" value="OmpA-like domain"/>
    <property type="match status" value="1"/>
</dbReference>
<evidence type="ECO:0000313" key="8">
    <source>
        <dbReference type="Proteomes" id="UP000665026"/>
    </source>
</evidence>
<comment type="subcellular location">
    <subcellularLocation>
        <location evidence="1">Cell outer membrane</location>
    </subcellularLocation>
</comment>
<dbReference type="PROSITE" id="PS51123">
    <property type="entry name" value="OMPA_2"/>
    <property type="match status" value="1"/>
</dbReference>
<dbReference type="InterPro" id="IPR036737">
    <property type="entry name" value="OmpA-like_sf"/>
</dbReference>
<keyword evidence="5" id="KW-0732">Signal</keyword>
<organism evidence="7 8">
    <name type="scientific">Cognatishimia activa</name>
    <dbReference type="NCBI Taxonomy" id="1715691"/>
    <lineage>
        <taxon>Bacteria</taxon>
        <taxon>Pseudomonadati</taxon>
        <taxon>Pseudomonadota</taxon>
        <taxon>Alphaproteobacteria</taxon>
        <taxon>Rhodobacterales</taxon>
        <taxon>Paracoccaceae</taxon>
        <taxon>Cognatishimia</taxon>
    </lineage>
</organism>
<feature type="signal peptide" evidence="5">
    <location>
        <begin position="1"/>
        <end position="19"/>
    </location>
</feature>
<dbReference type="CDD" id="cd07185">
    <property type="entry name" value="OmpA_C-like"/>
    <property type="match status" value="1"/>
</dbReference>
<evidence type="ECO:0000256" key="1">
    <source>
        <dbReference type="ARBA" id="ARBA00004442"/>
    </source>
</evidence>
<feature type="chain" id="PRO_5037708844" evidence="5">
    <location>
        <begin position="20"/>
        <end position="312"/>
    </location>
</feature>
<dbReference type="GO" id="GO:0009279">
    <property type="term" value="C:cell outer membrane"/>
    <property type="evidence" value="ECO:0007669"/>
    <property type="project" value="UniProtKB-SubCell"/>
</dbReference>
<dbReference type="RefSeq" id="WP_209355210.1">
    <property type="nucleotide sequence ID" value="NZ_CP060010.1"/>
</dbReference>
<evidence type="ECO:0000256" key="4">
    <source>
        <dbReference type="PROSITE-ProRule" id="PRU00473"/>
    </source>
</evidence>
<dbReference type="PRINTS" id="PR01021">
    <property type="entry name" value="OMPADOMAIN"/>
</dbReference>
<evidence type="ECO:0000256" key="2">
    <source>
        <dbReference type="ARBA" id="ARBA00023136"/>
    </source>
</evidence>